<gene>
    <name evidence="1" type="ORF">V2W30_22735</name>
</gene>
<organism evidence="1 2">
    <name type="scientific">Streptomyces citrinus</name>
    <dbReference type="NCBI Taxonomy" id="3118173"/>
    <lineage>
        <taxon>Bacteria</taxon>
        <taxon>Bacillati</taxon>
        <taxon>Actinomycetota</taxon>
        <taxon>Actinomycetes</taxon>
        <taxon>Kitasatosporales</taxon>
        <taxon>Streptomycetaceae</taxon>
        <taxon>Streptomyces</taxon>
    </lineage>
</organism>
<accession>A0ACD5AFG7</accession>
<keyword evidence="2" id="KW-1185">Reference proteome</keyword>
<name>A0ACD5AFG7_9ACTN</name>
<dbReference type="EMBL" id="CP146022">
    <property type="protein sequence ID" value="WWQ65864.1"/>
    <property type="molecule type" value="Genomic_DNA"/>
</dbReference>
<protein>
    <submittedName>
        <fullName evidence="1">Uncharacterized protein</fullName>
    </submittedName>
</protein>
<dbReference type="Proteomes" id="UP001432251">
    <property type="component" value="Chromosome"/>
</dbReference>
<proteinExistence type="predicted"/>
<evidence type="ECO:0000313" key="2">
    <source>
        <dbReference type="Proteomes" id="UP001432251"/>
    </source>
</evidence>
<sequence>MRPAVQQLTRRLGRRGALLTLKGTMAVLYGYGQTSQPTGNSNGLTLLLKLRPLEFWGWAWVAAGVIALASAWLPARRDWPGFLAVWLIATPWAMAYLVSWWPLGEFSRGWIIAMIFGAFGAVCLVAIGWDEPARQEPQRET</sequence>
<reference evidence="1" key="1">
    <citation type="journal article" date="2025" name="Int. J. Syst. Evol. Microbiol.">
        <title>Streptomyces citrinus sp. nov., with yellow diffusible pigment.</title>
        <authorList>
            <person name="He Y."/>
            <person name="Yang E."/>
            <person name="Xu J."/>
            <person name="Sun Y."/>
            <person name="Sun L."/>
        </authorList>
    </citation>
    <scope>NUCLEOTIDE SEQUENCE</scope>
    <source>
        <strain evidence="1">Q6</strain>
    </source>
</reference>
<evidence type="ECO:0000313" key="1">
    <source>
        <dbReference type="EMBL" id="WWQ65864.1"/>
    </source>
</evidence>